<proteinExistence type="predicted"/>
<organism evidence="1 2">
    <name type="scientific">Aneurinibacillus soli</name>
    <dbReference type="NCBI Taxonomy" id="1500254"/>
    <lineage>
        <taxon>Bacteria</taxon>
        <taxon>Bacillati</taxon>
        <taxon>Bacillota</taxon>
        <taxon>Bacilli</taxon>
        <taxon>Bacillales</taxon>
        <taxon>Paenibacillaceae</taxon>
        <taxon>Aneurinibacillus group</taxon>
        <taxon>Aneurinibacillus</taxon>
    </lineage>
</organism>
<dbReference type="RefSeq" id="WP_269459517.1">
    <property type="nucleotide sequence ID" value="NZ_AP017312.1"/>
</dbReference>
<dbReference type="EMBL" id="AP017312">
    <property type="protein sequence ID" value="BAU27463.1"/>
    <property type="molecule type" value="Genomic_DNA"/>
</dbReference>
<dbReference type="AlphaFoldDB" id="A0A0U5BB86"/>
<dbReference type="Proteomes" id="UP000217696">
    <property type="component" value="Chromosome"/>
</dbReference>
<protein>
    <submittedName>
        <fullName evidence="1">Uncharacterized protein</fullName>
    </submittedName>
</protein>
<evidence type="ECO:0000313" key="2">
    <source>
        <dbReference type="Proteomes" id="UP000217696"/>
    </source>
</evidence>
<sequence length="42" mass="4702">MIKNYTEIKDGESPYAEWRLTDMSGIGAGEGSYSIEDTLIFL</sequence>
<accession>A0A0U5BB86</accession>
<name>A0A0U5BB86_9BACL</name>
<evidence type="ECO:0000313" key="1">
    <source>
        <dbReference type="EMBL" id="BAU27463.1"/>
    </source>
</evidence>
<keyword evidence="2" id="KW-1185">Reference proteome</keyword>
<dbReference type="KEGG" id="asoc:CB4_01637"/>
<reference evidence="1 2" key="1">
    <citation type="submission" date="2015-12" db="EMBL/GenBank/DDBJ databases">
        <title>Genome sequence of Aneurinibacillus soli.</title>
        <authorList>
            <person name="Lee J.S."/>
            <person name="Lee K.C."/>
            <person name="Kim K.K."/>
            <person name="Lee B.W."/>
        </authorList>
    </citation>
    <scope>NUCLEOTIDE SEQUENCE [LARGE SCALE GENOMIC DNA]</scope>
    <source>
        <strain evidence="1 2">CB4</strain>
    </source>
</reference>
<gene>
    <name evidence="1" type="ORF">CB4_01637</name>
</gene>